<comment type="similarity">
    <text evidence="5 6">Belongs to the FtsA/MreB family.</text>
</comment>
<dbReference type="InterPro" id="IPR043129">
    <property type="entry name" value="ATPase_NBD"/>
</dbReference>
<dbReference type="PATRIC" id="fig|1623450.3.peg.809"/>
<keyword evidence="2 6" id="KW-0547">Nucleotide-binding</keyword>
<accession>A0A0H4IZH1</accession>
<dbReference type="PANTHER" id="PTHR42749">
    <property type="entry name" value="CELL SHAPE-DETERMINING PROTEIN MREB"/>
    <property type="match status" value="1"/>
</dbReference>
<evidence type="ECO:0000256" key="1">
    <source>
        <dbReference type="ARBA" id="ARBA00022490"/>
    </source>
</evidence>
<protein>
    <recommendedName>
        <fullName evidence="6">Cell shape-determining protein MreB</fullName>
    </recommendedName>
</protein>
<comment type="subcellular location">
    <subcellularLocation>
        <location evidence="6">Cytoplasm</location>
    </subcellularLocation>
    <text evidence="6">Membrane-associated.</text>
</comment>
<keyword evidence="1 6" id="KW-0963">Cytoplasm</keyword>
<dbReference type="AlphaFoldDB" id="A0A0H4IZH1"/>
<sequence length="351" mass="37668">MKNFLKNLFSEQDMAIDLGTANTLIYVKGKGIILDEPSVVAMRYQNGPAGSQPKTDILAVGAKAKTMLGRSPQNITAIRPMKDGVIADFNVTEEMIKYFINEVTSKSWFSPNPRIVICVPYGATQVERRAIRESAERAGAKQVFLIEEPMAAAIGAGLPVNDPTGSMVIDIGGGTVEVGVTSLGGIVYAISERVGGDKIDQAIIDYMRRNYGMMISEPTAEKIKKQIGSAFPLNEILEMEITGRSMSEGLPRKIIISSNEILEALAEPLNAIISAVKNALEQTPPELGADIAENGMVLTGGGAMLKNLDRLLFEETGIPVLVAENPLMCVVNGCGMALDALDEFKNAFAND</sequence>
<dbReference type="NCBIfam" id="TIGR00904">
    <property type="entry name" value="mreB"/>
    <property type="match status" value="1"/>
</dbReference>
<dbReference type="GO" id="GO:0000902">
    <property type="term" value="P:cell morphogenesis"/>
    <property type="evidence" value="ECO:0007669"/>
    <property type="project" value="InterPro"/>
</dbReference>
<keyword evidence="8" id="KW-1185">Reference proteome</keyword>
<keyword evidence="4 6" id="KW-0133">Cell shape</keyword>
<comment type="function">
    <text evidence="6">Forms membrane-associated dynamic filaments that are essential for cell shape determination. Acts by regulating cell wall synthesis and cell elongation, and thus cell shape. A feedback loop between cell geometry and MreB localization may maintain elongated cell shape by targeting cell wall growth to regions of negative cell wall curvature.</text>
</comment>
<dbReference type="HAMAP" id="MF_02207">
    <property type="entry name" value="MreB"/>
    <property type="match status" value="1"/>
</dbReference>
<feature type="binding site" evidence="6">
    <location>
        <begin position="173"/>
        <end position="175"/>
    </location>
    <ligand>
        <name>ATP</name>
        <dbReference type="ChEBI" id="CHEBI:30616"/>
    </ligand>
</feature>
<feature type="binding site" evidence="6">
    <location>
        <begin position="20"/>
        <end position="22"/>
    </location>
    <ligand>
        <name>ATP</name>
        <dbReference type="ChEBI" id="CHEBI:30616"/>
    </ligand>
</feature>
<name>A0A0H4IZH1_9PROT</name>
<dbReference type="Pfam" id="PF06723">
    <property type="entry name" value="MreB_Mbl"/>
    <property type="match status" value="1"/>
</dbReference>
<organism evidence="7 8">
    <name type="scientific">Methylophilales bacterium MBRS-H7</name>
    <dbReference type="NCBI Taxonomy" id="1623450"/>
    <lineage>
        <taxon>Bacteria</taxon>
        <taxon>Pseudomonadati</taxon>
        <taxon>Pseudomonadota</taxon>
        <taxon>Betaproteobacteria</taxon>
        <taxon>Nitrosomonadales</taxon>
        <taxon>OM43 clade</taxon>
    </lineage>
</organism>
<dbReference type="Proteomes" id="UP000066549">
    <property type="component" value="Chromosome"/>
</dbReference>
<dbReference type="SUPFAM" id="SSF53067">
    <property type="entry name" value="Actin-like ATPase domain"/>
    <property type="match status" value="2"/>
</dbReference>
<dbReference type="CDD" id="cd10225">
    <property type="entry name" value="ASKHA_NBD_MreB-like"/>
    <property type="match status" value="1"/>
</dbReference>
<dbReference type="NCBIfam" id="NF010539">
    <property type="entry name" value="PRK13927.1"/>
    <property type="match status" value="1"/>
</dbReference>
<dbReference type="PRINTS" id="PR01652">
    <property type="entry name" value="SHAPEPROTEIN"/>
</dbReference>
<evidence type="ECO:0000256" key="4">
    <source>
        <dbReference type="ARBA" id="ARBA00022960"/>
    </source>
</evidence>
<evidence type="ECO:0000256" key="2">
    <source>
        <dbReference type="ARBA" id="ARBA00022741"/>
    </source>
</evidence>
<dbReference type="GO" id="GO:0005524">
    <property type="term" value="F:ATP binding"/>
    <property type="evidence" value="ECO:0007669"/>
    <property type="project" value="UniProtKB-KW"/>
</dbReference>
<dbReference type="GO" id="GO:0008360">
    <property type="term" value="P:regulation of cell shape"/>
    <property type="evidence" value="ECO:0007669"/>
    <property type="project" value="UniProtKB-UniRule"/>
</dbReference>
<feature type="binding site" evidence="6">
    <location>
        <begin position="221"/>
        <end position="224"/>
    </location>
    <ligand>
        <name>ATP</name>
        <dbReference type="ChEBI" id="CHEBI:30616"/>
    </ligand>
</feature>
<evidence type="ECO:0000313" key="7">
    <source>
        <dbReference type="EMBL" id="AKO65899.1"/>
    </source>
</evidence>
<evidence type="ECO:0000313" key="8">
    <source>
        <dbReference type="Proteomes" id="UP000066549"/>
    </source>
</evidence>
<dbReference type="GO" id="GO:0005737">
    <property type="term" value="C:cytoplasm"/>
    <property type="evidence" value="ECO:0007669"/>
    <property type="project" value="UniProtKB-SubCell"/>
</dbReference>
<dbReference type="OrthoDB" id="9768127at2"/>
<gene>
    <name evidence="6" type="primary">mreB</name>
    <name evidence="7" type="ORF">VI33_04080</name>
</gene>
<dbReference type="InterPro" id="IPR004753">
    <property type="entry name" value="MreB"/>
</dbReference>
<reference evidence="7 8" key="1">
    <citation type="submission" date="2015-03" db="EMBL/GenBank/DDBJ databases">
        <title>Comparative analysis of the OM43 clade including a novel species from Red Sea uncovers genomic and metabolic diversity among marine methylotrophs.</title>
        <authorList>
            <person name="Jimenez-Infante F."/>
            <person name="Ngugi D.K."/>
            <person name="Vinu M."/>
            <person name="Alam I."/>
            <person name="Kamau A."/>
            <person name="Blom J."/>
            <person name="Bajic V.B."/>
            <person name="Stingl U."/>
        </authorList>
    </citation>
    <scope>NUCLEOTIDE SEQUENCE [LARGE SCALE GENOMIC DNA]</scope>
    <source>
        <strain evidence="7 8">MBRSH7</strain>
    </source>
</reference>
<dbReference type="Gene3D" id="3.30.420.40">
    <property type="match status" value="3"/>
</dbReference>
<dbReference type="EMBL" id="CP011002">
    <property type="protein sequence ID" value="AKO65899.1"/>
    <property type="molecule type" value="Genomic_DNA"/>
</dbReference>
<proteinExistence type="inferred from homology"/>
<evidence type="ECO:0000256" key="6">
    <source>
        <dbReference type="HAMAP-Rule" id="MF_02207"/>
    </source>
</evidence>
<evidence type="ECO:0000256" key="3">
    <source>
        <dbReference type="ARBA" id="ARBA00022840"/>
    </source>
</evidence>
<evidence type="ECO:0000256" key="5">
    <source>
        <dbReference type="ARBA" id="ARBA00023458"/>
    </source>
</evidence>
<dbReference type="PANTHER" id="PTHR42749:SF1">
    <property type="entry name" value="CELL SHAPE-DETERMINING PROTEIN MREB"/>
    <property type="match status" value="1"/>
</dbReference>
<keyword evidence="3 6" id="KW-0067">ATP-binding</keyword>
<comment type="caution">
    <text evidence="6">Lacks conserved residue(s) required for the propagation of feature annotation.</text>
</comment>
<comment type="subunit">
    <text evidence="6">Forms polymers.</text>
</comment>
<dbReference type="InterPro" id="IPR056546">
    <property type="entry name" value="MreB_MamK-like"/>
</dbReference>